<name>A0A0A9FR68_ARUDO</name>
<protein>
    <submittedName>
        <fullName evidence="1">Uncharacterized protein</fullName>
    </submittedName>
</protein>
<reference evidence="1" key="1">
    <citation type="submission" date="2014-09" db="EMBL/GenBank/DDBJ databases">
        <authorList>
            <person name="Magalhaes I.L.F."/>
            <person name="Oliveira U."/>
            <person name="Santos F.R."/>
            <person name="Vidigal T.H.D.A."/>
            <person name="Brescovit A.D."/>
            <person name="Santos A.J."/>
        </authorList>
    </citation>
    <scope>NUCLEOTIDE SEQUENCE</scope>
    <source>
        <tissue evidence="1">Shoot tissue taken approximately 20 cm above the soil surface</tissue>
    </source>
</reference>
<dbReference type="AlphaFoldDB" id="A0A0A9FR68"/>
<sequence>MGIGRRLGSCSSIAMAAQKEDCLTTFMSRAILCSGHAFPGPRARVSFLCHVNRTSCMCQIHASILIRGKKVT</sequence>
<dbReference type="EMBL" id="GBRH01184172">
    <property type="protein sequence ID" value="JAE13724.1"/>
    <property type="molecule type" value="Transcribed_RNA"/>
</dbReference>
<organism evidence="1">
    <name type="scientific">Arundo donax</name>
    <name type="common">Giant reed</name>
    <name type="synonym">Donax arundinaceus</name>
    <dbReference type="NCBI Taxonomy" id="35708"/>
    <lineage>
        <taxon>Eukaryota</taxon>
        <taxon>Viridiplantae</taxon>
        <taxon>Streptophyta</taxon>
        <taxon>Embryophyta</taxon>
        <taxon>Tracheophyta</taxon>
        <taxon>Spermatophyta</taxon>
        <taxon>Magnoliopsida</taxon>
        <taxon>Liliopsida</taxon>
        <taxon>Poales</taxon>
        <taxon>Poaceae</taxon>
        <taxon>PACMAD clade</taxon>
        <taxon>Arundinoideae</taxon>
        <taxon>Arundineae</taxon>
        <taxon>Arundo</taxon>
    </lineage>
</organism>
<accession>A0A0A9FR68</accession>
<proteinExistence type="predicted"/>
<reference evidence="1" key="2">
    <citation type="journal article" date="2015" name="Data Brief">
        <title>Shoot transcriptome of the giant reed, Arundo donax.</title>
        <authorList>
            <person name="Barrero R.A."/>
            <person name="Guerrero F.D."/>
            <person name="Moolhuijzen P."/>
            <person name="Goolsby J.A."/>
            <person name="Tidwell J."/>
            <person name="Bellgard S.E."/>
            <person name="Bellgard M.I."/>
        </authorList>
    </citation>
    <scope>NUCLEOTIDE SEQUENCE</scope>
    <source>
        <tissue evidence="1">Shoot tissue taken approximately 20 cm above the soil surface</tissue>
    </source>
</reference>
<evidence type="ECO:0000313" key="1">
    <source>
        <dbReference type="EMBL" id="JAE13724.1"/>
    </source>
</evidence>